<evidence type="ECO:0000256" key="8">
    <source>
        <dbReference type="SAM" id="Phobius"/>
    </source>
</evidence>
<feature type="transmembrane region" description="Helical" evidence="8">
    <location>
        <begin position="534"/>
        <end position="554"/>
    </location>
</feature>
<sequence>MRWAPWGSTHAKGWRMSYRLGIDVGTTYTAAAVCRSTGQGWSEPETVTLGTRGATVPSVLFIAADGTVVVGEAAERRAVTDPDRVVRQFKRRIGDPTPIFAGGRAWAPEELSARLVRWVVDRVAEREGGPADAIAITHPASWGPHKKELFAKALGAQGLTVTFLAEPQAAALSYAASERVATGSTIAVYDLGGGTFDAAVVRKADDAGPSGFGLLGRPEGLERLGGIDFDQVVFDHVREGLPEAFAELDEDDPAVLSAVAQIRRECTEAKEALSSDTEVSIPVLLPGSRGSVRLHRSEFEAMIRPQIEDTVAALRRAIQSAGLSPEQLTAVLLVGGSSRIPLVGQLVSEQLGRPVAVDADPKNAIPKGAALAITPRPAASPAPGTGGQRPGGAAGLGAGAAAGAIAGAAGAAAAAAPGGVRPAGAAAPAPPPRPAGPGVPQNQPPTAAPLGPPPQAWQPPPTPPRRDVPPAPPQRPVHEPANALYSGGAEPVRPQRRPEPEPDWDDADYDYGQRYGGLDYDDYDGRRSDRPTGLLLGVGGVLAAAAIIAGVLIWGMNRTSNASPETTAGDSGAATTTAEQQPTEQPTRTPGRTTAPQTQAPPPPVTSRPSSPTTNQPPPTTAPQTESPPNSGANNSEPPQGSSAGGSSEAESGSSGGGASSEAASG</sequence>
<comment type="similarity">
    <text evidence="1 6">Belongs to the heat shock protein 70 family.</text>
</comment>
<dbReference type="InterPro" id="IPR013126">
    <property type="entry name" value="Hsp_70_fam"/>
</dbReference>
<evidence type="ECO:0000256" key="4">
    <source>
        <dbReference type="ARBA" id="ARBA00023016"/>
    </source>
</evidence>
<keyword evidence="10" id="KW-1185">Reference proteome</keyword>
<keyword evidence="2 6" id="KW-0547">Nucleotide-binding</keyword>
<keyword evidence="3 6" id="KW-0067">ATP-binding</keyword>
<feature type="compositionally biased region" description="Polar residues" evidence="7">
    <location>
        <begin position="630"/>
        <end position="640"/>
    </location>
</feature>
<reference evidence="9 10" key="1">
    <citation type="submission" date="2016-11" db="EMBL/GenBank/DDBJ databases">
        <authorList>
            <person name="Jaros S."/>
            <person name="Januszkiewicz K."/>
            <person name="Wedrychowicz H."/>
        </authorList>
    </citation>
    <scope>NUCLEOTIDE SEQUENCE [LARGE SCALE GENOMIC DNA]</scope>
    <source>
        <strain evidence="9 10">DSM 43832</strain>
    </source>
</reference>
<feature type="compositionally biased region" description="Low complexity" evidence="7">
    <location>
        <begin position="641"/>
        <end position="653"/>
    </location>
</feature>
<dbReference type="PANTHER" id="PTHR19375">
    <property type="entry name" value="HEAT SHOCK PROTEIN 70KDA"/>
    <property type="match status" value="1"/>
</dbReference>
<dbReference type="InterPro" id="IPR043129">
    <property type="entry name" value="ATPase_NBD"/>
</dbReference>
<dbReference type="Gene3D" id="3.30.420.40">
    <property type="match status" value="2"/>
</dbReference>
<keyword evidence="5" id="KW-0143">Chaperone</keyword>
<dbReference type="Pfam" id="PF00012">
    <property type="entry name" value="HSP70"/>
    <property type="match status" value="2"/>
</dbReference>
<evidence type="ECO:0000256" key="5">
    <source>
        <dbReference type="ARBA" id="ARBA00023186"/>
    </source>
</evidence>
<feature type="compositionally biased region" description="Low complexity" evidence="7">
    <location>
        <begin position="418"/>
        <end position="427"/>
    </location>
</feature>
<feature type="region of interest" description="Disordered" evidence="7">
    <location>
        <begin position="418"/>
        <end position="529"/>
    </location>
</feature>
<accession>A0A1M7APQ1</accession>
<feature type="compositionally biased region" description="Gly residues" evidence="7">
    <location>
        <begin position="384"/>
        <end position="398"/>
    </location>
</feature>
<evidence type="ECO:0000256" key="1">
    <source>
        <dbReference type="ARBA" id="ARBA00007381"/>
    </source>
</evidence>
<dbReference type="PROSITE" id="PS01036">
    <property type="entry name" value="HSP70_3"/>
    <property type="match status" value="1"/>
</dbReference>
<keyword evidence="4" id="KW-0346">Stress response</keyword>
<dbReference type="AlphaFoldDB" id="A0A1M7APQ1"/>
<dbReference type="GO" id="GO:0140662">
    <property type="term" value="F:ATP-dependent protein folding chaperone"/>
    <property type="evidence" value="ECO:0007669"/>
    <property type="project" value="InterPro"/>
</dbReference>
<keyword evidence="8" id="KW-0812">Transmembrane</keyword>
<proteinExistence type="inferred from homology"/>
<evidence type="ECO:0000256" key="6">
    <source>
        <dbReference type="RuleBase" id="RU003322"/>
    </source>
</evidence>
<keyword evidence="8" id="KW-1133">Transmembrane helix</keyword>
<evidence type="ECO:0000313" key="9">
    <source>
        <dbReference type="EMBL" id="SHL44566.1"/>
    </source>
</evidence>
<dbReference type="Proteomes" id="UP000184363">
    <property type="component" value="Unassembled WGS sequence"/>
</dbReference>
<dbReference type="PRINTS" id="PR00301">
    <property type="entry name" value="HEATSHOCK70"/>
</dbReference>
<evidence type="ECO:0000313" key="10">
    <source>
        <dbReference type="Proteomes" id="UP000184363"/>
    </source>
</evidence>
<feature type="compositionally biased region" description="Low complexity" evidence="7">
    <location>
        <begin position="566"/>
        <end position="598"/>
    </location>
</feature>
<evidence type="ECO:0000256" key="2">
    <source>
        <dbReference type="ARBA" id="ARBA00022741"/>
    </source>
</evidence>
<dbReference type="STRING" id="1848.SAMN05443637_12925"/>
<dbReference type="Gene3D" id="3.90.640.10">
    <property type="entry name" value="Actin, Chain A, domain 4"/>
    <property type="match status" value="1"/>
</dbReference>
<feature type="region of interest" description="Disordered" evidence="7">
    <location>
        <begin position="562"/>
        <end position="666"/>
    </location>
</feature>
<gene>
    <name evidence="9" type="ORF">SAMN05443637_12925</name>
</gene>
<organism evidence="9 10">
    <name type="scientific">Pseudonocardia thermophila</name>
    <dbReference type="NCBI Taxonomy" id="1848"/>
    <lineage>
        <taxon>Bacteria</taxon>
        <taxon>Bacillati</taxon>
        <taxon>Actinomycetota</taxon>
        <taxon>Actinomycetes</taxon>
        <taxon>Pseudonocardiales</taxon>
        <taxon>Pseudonocardiaceae</taxon>
        <taxon>Pseudonocardia</taxon>
    </lineage>
</organism>
<keyword evidence="8" id="KW-0472">Membrane</keyword>
<feature type="compositionally biased region" description="Pro residues" evidence="7">
    <location>
        <begin position="428"/>
        <end position="475"/>
    </location>
</feature>
<protein>
    <submittedName>
        <fullName evidence="9">Hsp70 protein</fullName>
    </submittedName>
</protein>
<dbReference type="SUPFAM" id="SSF53067">
    <property type="entry name" value="Actin-like ATPase domain"/>
    <property type="match status" value="2"/>
</dbReference>
<dbReference type="InterPro" id="IPR018181">
    <property type="entry name" value="Heat_shock_70_CS"/>
</dbReference>
<evidence type="ECO:0000256" key="7">
    <source>
        <dbReference type="SAM" id="MobiDB-lite"/>
    </source>
</evidence>
<dbReference type="EMBL" id="FRAP01000029">
    <property type="protein sequence ID" value="SHL44566.1"/>
    <property type="molecule type" value="Genomic_DNA"/>
</dbReference>
<evidence type="ECO:0000256" key="3">
    <source>
        <dbReference type="ARBA" id="ARBA00022840"/>
    </source>
</evidence>
<dbReference type="GO" id="GO:0005524">
    <property type="term" value="F:ATP binding"/>
    <property type="evidence" value="ECO:0007669"/>
    <property type="project" value="UniProtKB-KW"/>
</dbReference>
<name>A0A1M7APQ1_PSETH</name>
<feature type="region of interest" description="Disordered" evidence="7">
    <location>
        <begin position="372"/>
        <end position="398"/>
    </location>
</feature>